<evidence type="ECO:0000313" key="4">
    <source>
        <dbReference type="Proteomes" id="UP000182248"/>
    </source>
</evidence>
<proteinExistence type="predicted"/>
<dbReference type="OrthoDB" id="1119072at2"/>
<organism evidence="3 4">
    <name type="scientific">Sinomicrobium oceani</name>
    <dbReference type="NCBI Taxonomy" id="1150368"/>
    <lineage>
        <taxon>Bacteria</taxon>
        <taxon>Pseudomonadati</taxon>
        <taxon>Bacteroidota</taxon>
        <taxon>Flavobacteriia</taxon>
        <taxon>Flavobacteriales</taxon>
        <taxon>Flavobacteriaceae</taxon>
        <taxon>Sinomicrobium</taxon>
    </lineage>
</organism>
<feature type="transmembrane region" description="Helical" evidence="2">
    <location>
        <begin position="46"/>
        <end position="65"/>
    </location>
</feature>
<dbReference type="EMBL" id="FPJE01000006">
    <property type="protein sequence ID" value="SFW38075.1"/>
    <property type="molecule type" value="Genomic_DNA"/>
</dbReference>
<keyword evidence="4" id="KW-1185">Reference proteome</keyword>
<keyword evidence="2" id="KW-0812">Transmembrane</keyword>
<gene>
    <name evidence="3" type="ORF">SAMN02927921_01407</name>
</gene>
<evidence type="ECO:0000313" key="3">
    <source>
        <dbReference type="EMBL" id="SFW38075.1"/>
    </source>
</evidence>
<dbReference type="RefSeq" id="WP_072316644.1">
    <property type="nucleotide sequence ID" value="NZ_FPJE01000006.1"/>
</dbReference>
<accession>A0A1K1NS48</accession>
<dbReference type="AlphaFoldDB" id="A0A1K1NS48"/>
<feature type="coiled-coil region" evidence="1">
    <location>
        <begin position="9"/>
        <end position="36"/>
    </location>
</feature>
<name>A0A1K1NS48_9FLAO</name>
<evidence type="ECO:0008006" key="5">
    <source>
        <dbReference type="Google" id="ProtNLM"/>
    </source>
</evidence>
<dbReference type="STRING" id="1150368.SAMN02927921_01407"/>
<reference evidence="3 4" key="1">
    <citation type="submission" date="2016-11" db="EMBL/GenBank/DDBJ databases">
        <authorList>
            <person name="Jaros S."/>
            <person name="Januszkiewicz K."/>
            <person name="Wedrychowicz H."/>
        </authorList>
    </citation>
    <scope>NUCLEOTIDE SEQUENCE [LARGE SCALE GENOMIC DNA]</scope>
    <source>
        <strain evidence="3 4">CGMCC 1.12145</strain>
    </source>
</reference>
<sequence>MPYIEEDDLIALHKKIEREQDSNQKLLDQIQAKNENYDQSLKTRNAAWIVTSVLCLAIIGFGYYFNTELSAMEDSYASCYKKNSLLLKSADSTALLKSKIFSLETEKNRLRKDLDNLSTSPSPVSKDSVYTVQVKAFERDQIPLQSNTNFIYTQNPNLFYAFCIGIFESPDEARILKKELVGMGFDDVFVALYKDGKRNRIIED</sequence>
<keyword evidence="2" id="KW-0472">Membrane</keyword>
<dbReference type="Proteomes" id="UP000182248">
    <property type="component" value="Unassembled WGS sequence"/>
</dbReference>
<keyword evidence="1" id="KW-0175">Coiled coil</keyword>
<evidence type="ECO:0000256" key="2">
    <source>
        <dbReference type="SAM" id="Phobius"/>
    </source>
</evidence>
<evidence type="ECO:0000256" key="1">
    <source>
        <dbReference type="SAM" id="Coils"/>
    </source>
</evidence>
<keyword evidence="2" id="KW-1133">Transmembrane helix</keyword>
<protein>
    <recommendedName>
        <fullName evidence="5">Sporulation related domain-containing protein</fullName>
    </recommendedName>
</protein>